<keyword evidence="21" id="KW-1185">Reference proteome</keyword>
<evidence type="ECO:0000256" key="10">
    <source>
        <dbReference type="ARBA" id="ARBA00022989"/>
    </source>
</evidence>
<dbReference type="GO" id="GO:0009581">
    <property type="term" value="P:detection of external stimulus"/>
    <property type="evidence" value="ECO:0007669"/>
    <property type="project" value="UniProtKB-ARBA"/>
</dbReference>
<dbReference type="SUPFAM" id="SSF56112">
    <property type="entry name" value="Protein kinase-like (PK-like)"/>
    <property type="match status" value="1"/>
</dbReference>
<evidence type="ECO:0000256" key="8">
    <source>
        <dbReference type="ARBA" id="ARBA00022741"/>
    </source>
</evidence>
<sequence>MAGFDKDCSDAKDALLSGGYSCRANKSTGSRVVIATGSPSRAELLLLTCRLFFLAHPPDTANRGNYSRSPNLEITQSACHSEISRPLVPDDFHPTTFRGPPAIGGRRRKCGRRAPCVVGLIVFVWLADVVTSQTITILTDTSIRHAVEIIQRTKSELASAGFEPGSSYQWQTQTSEACNDDMTSLNDINLLLSGAIKQSSVAVIGPTCQKDVRKDYGKHRREYYRLGQRIPVDWGKFSEISRMIATKSIAITKTWRVQPNTPRQTLATMFGDLTDVTRVVVALLGNNLADYTQFLQAFYSRNYTAENGYTPVLVLTRFSLQELSLPWESDPSLLNVYDKALILYNDKQDRAKISDFARSFSFQNDDEALISIQLYEAMYTMAQVSNTVSPESVRGDLAARNITTPFGTINFNKNGYRITGFNVRLINGSMSGRDAFQFLFSNIPMSCDATITCLIADVSSTSYDVNADSPICGYNHELCSQLKPFIVILLGMILLLICTYIYVRLVRKFQKTKRSLKSPWVIPIEEVKFTDLAATEGQRVQTATKTRFLATVDQLYVIAEKYFVKDRLRFDKIDSSILFNMRRTQHDNLNTFIGFAFDKQEIYQIWTQCFRGNLADLLLEPKMENGMVMHHNFRGAFVRDILKPRLTQEHASAVSYGDPTAVEATAARSSGKAADWGSRGHSPPPYHCSSLPLLRQPSDRHRTPRSHALGLDYIHLSEIGFHGALTSANCMIDSHWILKLSGFGVARLLYKWVFPCLWRAANLLFTHDRRPIIANPELHYYAPELRGLLRTHMTSTRTEKIHFTNAFGRTADIFSFGVVLYEILYGQKYVNIDDKVYQECTLMDLEAESRVPDNPDFPHSDDVHPDLVELIQKCWTRQPELRPDPALARKITDATLKMSGSLVDQMMKNMEMYTNGLELLVAERTGQLEEEQMKADMLLSELLPPSIAEELKNGRMVHAKTYNSATILYSDIVGFTSLCSESQPMEVVALLSGMYQTFDRIISQQNGYKMETIGDAYCVASGIPIASETAHVKNIAMVALLQRDFLHKFEIPHRPGQYLKCRWGFNSGSVFTGVVGIRAPRYAVFGPTVTIAAKLESSGVPDRIQMSLASQKSIGTLLTYWLEGVDEEKAKAQSAKIIQVDPTIDEATRGNQDSQRIVFLQYIDVRRARNSARPPLLEELEELDDVFGEPSSLSGPNSAGSFSQHSTVVVS</sequence>
<dbReference type="InterPro" id="IPR029787">
    <property type="entry name" value="Nucleotide_cyclase"/>
</dbReference>
<dbReference type="Proteomes" id="UP000835052">
    <property type="component" value="Unassembled WGS sequence"/>
</dbReference>
<feature type="transmembrane region" description="Helical" evidence="17">
    <location>
        <begin position="485"/>
        <end position="503"/>
    </location>
</feature>
<keyword evidence="11" id="KW-0342">GTP-binding</keyword>
<evidence type="ECO:0000256" key="4">
    <source>
        <dbReference type="ARBA" id="ARBA00022475"/>
    </source>
</evidence>
<dbReference type="GO" id="GO:0005886">
    <property type="term" value="C:plasma membrane"/>
    <property type="evidence" value="ECO:0007669"/>
    <property type="project" value="UniProtKB-SubCell"/>
</dbReference>
<dbReference type="PANTHER" id="PTHR11920">
    <property type="entry name" value="GUANYLYL CYCLASE"/>
    <property type="match status" value="1"/>
</dbReference>
<evidence type="ECO:0000256" key="1">
    <source>
        <dbReference type="ARBA" id="ARBA00001436"/>
    </source>
</evidence>
<dbReference type="Pfam" id="PF00069">
    <property type="entry name" value="Pkinase"/>
    <property type="match status" value="1"/>
</dbReference>
<dbReference type="SMART" id="SM00044">
    <property type="entry name" value="CYCc"/>
    <property type="match status" value="1"/>
</dbReference>
<comment type="caution">
    <text evidence="20">The sequence shown here is derived from an EMBL/GenBank/DDBJ whole genome shotgun (WGS) entry which is preliminary data.</text>
</comment>
<evidence type="ECO:0000256" key="12">
    <source>
        <dbReference type="ARBA" id="ARBA00023136"/>
    </source>
</evidence>
<evidence type="ECO:0000259" key="19">
    <source>
        <dbReference type="PROSITE" id="PS50125"/>
    </source>
</evidence>
<gene>
    <name evidence="20" type="ORF">CAUJ_LOCUS2708</name>
</gene>
<evidence type="ECO:0000313" key="20">
    <source>
        <dbReference type="EMBL" id="CAD6186789.1"/>
    </source>
</evidence>
<keyword evidence="12 17" id="KW-0472">Membrane</keyword>
<dbReference type="GO" id="GO:0009582">
    <property type="term" value="P:detection of abiotic stimulus"/>
    <property type="evidence" value="ECO:0007669"/>
    <property type="project" value="UniProtKB-ARBA"/>
</dbReference>
<dbReference type="GO" id="GO:0001653">
    <property type="term" value="F:peptide receptor activity"/>
    <property type="evidence" value="ECO:0007669"/>
    <property type="project" value="TreeGrafter"/>
</dbReference>
<keyword evidence="9" id="KW-0460">Magnesium</keyword>
<dbReference type="GO" id="GO:0004383">
    <property type="term" value="F:guanylate cyclase activity"/>
    <property type="evidence" value="ECO:0007669"/>
    <property type="project" value="UniProtKB-EC"/>
</dbReference>
<dbReference type="EMBL" id="CAJGYM010000005">
    <property type="protein sequence ID" value="CAD6186789.1"/>
    <property type="molecule type" value="Genomic_DNA"/>
</dbReference>
<dbReference type="FunFam" id="3.30.70.1230:FF:000035">
    <property type="entry name" value="Guanylate cyclase"/>
    <property type="match status" value="1"/>
</dbReference>
<proteinExistence type="predicted"/>
<dbReference type="Gene3D" id="3.30.70.1230">
    <property type="entry name" value="Nucleotide cyclase"/>
    <property type="match status" value="1"/>
</dbReference>
<keyword evidence="6" id="KW-0479">Metal-binding</keyword>
<comment type="catalytic activity">
    <reaction evidence="1">
        <text>GTP = 3',5'-cyclic GMP + diphosphate</text>
        <dbReference type="Rhea" id="RHEA:13665"/>
        <dbReference type="ChEBI" id="CHEBI:33019"/>
        <dbReference type="ChEBI" id="CHEBI:37565"/>
        <dbReference type="ChEBI" id="CHEBI:57746"/>
        <dbReference type="EC" id="4.6.1.2"/>
    </reaction>
</comment>
<dbReference type="PROSITE" id="PS50125">
    <property type="entry name" value="GUANYLATE_CYCLASE_2"/>
    <property type="match status" value="1"/>
</dbReference>
<dbReference type="Pfam" id="PF00211">
    <property type="entry name" value="Guanylate_cyc"/>
    <property type="match status" value="1"/>
</dbReference>
<evidence type="ECO:0000256" key="6">
    <source>
        <dbReference type="ARBA" id="ARBA00022723"/>
    </source>
</evidence>
<feature type="domain" description="Protein kinase" evidence="18">
    <location>
        <begin position="526"/>
        <end position="896"/>
    </location>
</feature>
<dbReference type="InterPro" id="IPR050401">
    <property type="entry name" value="Cyclic_nucleotide_synthase"/>
</dbReference>
<protein>
    <recommendedName>
        <fullName evidence="3">guanylate cyclase</fullName>
        <ecNumber evidence="3">4.6.1.2</ecNumber>
    </recommendedName>
</protein>
<evidence type="ECO:0000256" key="15">
    <source>
        <dbReference type="ARBA" id="ARBA00023293"/>
    </source>
</evidence>
<keyword evidence="7" id="KW-0732">Signal</keyword>
<dbReference type="GO" id="GO:0042330">
    <property type="term" value="P:taxis"/>
    <property type="evidence" value="ECO:0007669"/>
    <property type="project" value="UniProtKB-ARBA"/>
</dbReference>
<evidence type="ECO:0000256" key="14">
    <source>
        <dbReference type="ARBA" id="ARBA00023239"/>
    </source>
</evidence>
<feature type="region of interest" description="Disordered" evidence="16">
    <location>
        <begin position="1187"/>
        <end position="1211"/>
    </location>
</feature>
<keyword evidence="10 17" id="KW-1133">Transmembrane helix</keyword>
<dbReference type="GO" id="GO:0035556">
    <property type="term" value="P:intracellular signal transduction"/>
    <property type="evidence" value="ECO:0007669"/>
    <property type="project" value="InterPro"/>
</dbReference>
<feature type="compositionally biased region" description="Polar residues" evidence="16">
    <location>
        <begin position="1191"/>
        <end position="1211"/>
    </location>
</feature>
<organism evidence="20 21">
    <name type="scientific">Caenorhabditis auriculariae</name>
    <dbReference type="NCBI Taxonomy" id="2777116"/>
    <lineage>
        <taxon>Eukaryota</taxon>
        <taxon>Metazoa</taxon>
        <taxon>Ecdysozoa</taxon>
        <taxon>Nematoda</taxon>
        <taxon>Chromadorea</taxon>
        <taxon>Rhabditida</taxon>
        <taxon>Rhabditina</taxon>
        <taxon>Rhabditomorpha</taxon>
        <taxon>Rhabditoidea</taxon>
        <taxon>Rhabditidae</taxon>
        <taxon>Peloderinae</taxon>
        <taxon>Caenorhabditis</taxon>
    </lineage>
</organism>
<evidence type="ECO:0000256" key="7">
    <source>
        <dbReference type="ARBA" id="ARBA00022729"/>
    </source>
</evidence>
<dbReference type="AlphaFoldDB" id="A0A8S1GU51"/>
<keyword evidence="8" id="KW-0547">Nucleotide-binding</keyword>
<dbReference type="Gene3D" id="1.10.510.10">
    <property type="entry name" value="Transferase(Phosphotransferase) domain 1"/>
    <property type="match status" value="1"/>
</dbReference>
<keyword evidence="15" id="KW-0141">cGMP biosynthesis</keyword>
<evidence type="ECO:0000313" key="21">
    <source>
        <dbReference type="Proteomes" id="UP000835052"/>
    </source>
</evidence>
<keyword evidence="5 17" id="KW-0812">Transmembrane</keyword>
<comment type="subcellular location">
    <subcellularLocation>
        <location evidence="2">Cell membrane</location>
        <topology evidence="2">Single-pass membrane protein</topology>
    </subcellularLocation>
</comment>
<keyword evidence="13" id="KW-0325">Glycoprotein</keyword>
<dbReference type="GO" id="GO:0009266">
    <property type="term" value="P:response to temperature stimulus"/>
    <property type="evidence" value="ECO:0007669"/>
    <property type="project" value="UniProtKB-ARBA"/>
</dbReference>
<reference evidence="20" key="1">
    <citation type="submission" date="2020-10" db="EMBL/GenBank/DDBJ databases">
        <authorList>
            <person name="Kikuchi T."/>
        </authorList>
    </citation>
    <scope>NUCLEOTIDE SEQUENCE</scope>
    <source>
        <strain evidence="20">NKZ352</strain>
    </source>
</reference>
<dbReference type="SUPFAM" id="SSF55073">
    <property type="entry name" value="Nucleotide cyclase"/>
    <property type="match status" value="1"/>
</dbReference>
<evidence type="ECO:0000256" key="11">
    <source>
        <dbReference type="ARBA" id="ARBA00023134"/>
    </source>
</evidence>
<dbReference type="GO" id="GO:0005525">
    <property type="term" value="F:GTP binding"/>
    <property type="evidence" value="ECO:0007669"/>
    <property type="project" value="UniProtKB-KW"/>
</dbReference>
<dbReference type="PANTHER" id="PTHR11920:SF485">
    <property type="entry name" value="RECEPTOR-TYPE GUANYLATE CYCLASE DAF-11"/>
    <property type="match status" value="1"/>
</dbReference>
<evidence type="ECO:0000256" key="5">
    <source>
        <dbReference type="ARBA" id="ARBA00022692"/>
    </source>
</evidence>
<dbReference type="GO" id="GO:0046872">
    <property type="term" value="F:metal ion binding"/>
    <property type="evidence" value="ECO:0007669"/>
    <property type="project" value="UniProtKB-KW"/>
</dbReference>
<name>A0A8S1GU51_9PELO</name>
<dbReference type="InterPro" id="IPR011009">
    <property type="entry name" value="Kinase-like_dom_sf"/>
</dbReference>
<feature type="domain" description="Guanylate cyclase" evidence="19">
    <location>
        <begin position="966"/>
        <end position="1096"/>
    </location>
</feature>
<evidence type="ECO:0000256" key="13">
    <source>
        <dbReference type="ARBA" id="ARBA00023180"/>
    </source>
</evidence>
<dbReference type="EC" id="4.6.1.2" evidence="3"/>
<dbReference type="PROSITE" id="PS50011">
    <property type="entry name" value="PROTEIN_KINASE_DOM"/>
    <property type="match status" value="1"/>
</dbReference>
<dbReference type="CDD" id="cd07302">
    <property type="entry name" value="CHD"/>
    <property type="match status" value="1"/>
</dbReference>
<evidence type="ECO:0000256" key="9">
    <source>
        <dbReference type="ARBA" id="ARBA00022842"/>
    </source>
</evidence>
<keyword evidence="4" id="KW-1003">Cell membrane</keyword>
<keyword evidence="14" id="KW-0456">Lyase</keyword>
<dbReference type="GO" id="GO:0005524">
    <property type="term" value="F:ATP binding"/>
    <property type="evidence" value="ECO:0007669"/>
    <property type="project" value="InterPro"/>
</dbReference>
<dbReference type="GO" id="GO:0043005">
    <property type="term" value="C:neuron projection"/>
    <property type="evidence" value="ECO:0007669"/>
    <property type="project" value="UniProtKB-ARBA"/>
</dbReference>
<evidence type="ECO:0000259" key="18">
    <source>
        <dbReference type="PROSITE" id="PS50011"/>
    </source>
</evidence>
<dbReference type="InterPro" id="IPR000719">
    <property type="entry name" value="Prot_kinase_dom"/>
</dbReference>
<evidence type="ECO:0000256" key="17">
    <source>
        <dbReference type="SAM" id="Phobius"/>
    </source>
</evidence>
<dbReference type="GO" id="GO:0007168">
    <property type="term" value="P:receptor guanylyl cyclase signaling pathway"/>
    <property type="evidence" value="ECO:0007669"/>
    <property type="project" value="TreeGrafter"/>
</dbReference>
<dbReference type="GO" id="GO:0004016">
    <property type="term" value="F:adenylate cyclase activity"/>
    <property type="evidence" value="ECO:0007669"/>
    <property type="project" value="TreeGrafter"/>
</dbReference>
<dbReference type="OrthoDB" id="1890790at2759"/>
<dbReference type="GO" id="GO:0004672">
    <property type="term" value="F:protein kinase activity"/>
    <property type="evidence" value="ECO:0007669"/>
    <property type="project" value="InterPro"/>
</dbReference>
<evidence type="ECO:0000256" key="3">
    <source>
        <dbReference type="ARBA" id="ARBA00012202"/>
    </source>
</evidence>
<evidence type="ECO:0000256" key="16">
    <source>
        <dbReference type="SAM" id="MobiDB-lite"/>
    </source>
</evidence>
<accession>A0A8S1GU51</accession>
<evidence type="ECO:0000256" key="2">
    <source>
        <dbReference type="ARBA" id="ARBA00004162"/>
    </source>
</evidence>
<dbReference type="InterPro" id="IPR001054">
    <property type="entry name" value="A/G_cyclase"/>
</dbReference>